<sequence length="67" mass="7794">MSCWCCLLSIDDRLRRLNRRREYLARILTYVPETDVIVELANHNAGGLTADMMLSRIDEVNTQDSHE</sequence>
<organism evidence="1 2">
    <name type="scientific">Caenorhabditis nigoni</name>
    <dbReference type="NCBI Taxonomy" id="1611254"/>
    <lineage>
        <taxon>Eukaryota</taxon>
        <taxon>Metazoa</taxon>
        <taxon>Ecdysozoa</taxon>
        <taxon>Nematoda</taxon>
        <taxon>Chromadorea</taxon>
        <taxon>Rhabditida</taxon>
        <taxon>Rhabditina</taxon>
        <taxon>Rhabditomorpha</taxon>
        <taxon>Rhabditoidea</taxon>
        <taxon>Rhabditidae</taxon>
        <taxon>Peloderinae</taxon>
        <taxon>Caenorhabditis</taxon>
    </lineage>
</organism>
<comment type="caution">
    <text evidence="1">The sequence shown here is derived from an EMBL/GenBank/DDBJ whole genome shotgun (WGS) entry which is preliminary data.</text>
</comment>
<dbReference type="Proteomes" id="UP000230233">
    <property type="component" value="Chromosome III"/>
</dbReference>
<proteinExistence type="predicted"/>
<evidence type="ECO:0000313" key="2">
    <source>
        <dbReference type="Proteomes" id="UP000230233"/>
    </source>
</evidence>
<evidence type="ECO:0000313" key="1">
    <source>
        <dbReference type="EMBL" id="PIC41638.1"/>
    </source>
</evidence>
<dbReference type="EMBL" id="PDUG01000003">
    <property type="protein sequence ID" value="PIC41638.1"/>
    <property type="molecule type" value="Genomic_DNA"/>
</dbReference>
<name>A0A2G5UQ32_9PELO</name>
<gene>
    <name evidence="1" type="primary">Cnig_chr_III.g8988</name>
    <name evidence="1" type="ORF">B9Z55_008988</name>
</gene>
<dbReference type="AlphaFoldDB" id="A0A2G5UQ32"/>
<keyword evidence="2" id="KW-1185">Reference proteome</keyword>
<protein>
    <submittedName>
        <fullName evidence="1">Uncharacterized protein</fullName>
    </submittedName>
</protein>
<accession>A0A2G5UQ32</accession>
<reference evidence="2" key="1">
    <citation type="submission" date="2017-10" db="EMBL/GenBank/DDBJ databases">
        <title>Rapid genome shrinkage in a self-fertile nematode reveals novel sperm competition proteins.</title>
        <authorList>
            <person name="Yin D."/>
            <person name="Schwarz E.M."/>
            <person name="Thomas C.G."/>
            <person name="Felde R.L."/>
            <person name="Korf I.F."/>
            <person name="Cutter A.D."/>
            <person name="Schartner C.M."/>
            <person name="Ralston E.J."/>
            <person name="Meyer B.J."/>
            <person name="Haag E.S."/>
        </authorList>
    </citation>
    <scope>NUCLEOTIDE SEQUENCE [LARGE SCALE GENOMIC DNA]</scope>
    <source>
        <strain evidence="2">JU1422</strain>
    </source>
</reference>